<feature type="coiled-coil region" evidence="1">
    <location>
        <begin position="6"/>
        <end position="51"/>
    </location>
</feature>
<dbReference type="EMBL" id="JAACJS010000015">
    <property type="protein sequence ID" value="NCI51388.1"/>
    <property type="molecule type" value="Genomic_DNA"/>
</dbReference>
<keyword evidence="3" id="KW-1185">Reference proteome</keyword>
<sequence>MHPNSLQQIKNNYANLLAKYRGEENALCEKILAKERQLQRLEDKRKALNKAFPRWTESLLQRVIDQLKNAIPGYTYDGDELIPMGLQCRVVVFFYKDGQVKNADRFAEENSIYICFSPGDLHFGELLYWHSEPDRHDPVSKPVESIGELIDFLTSQIP</sequence>
<proteinExistence type="predicted"/>
<name>A0ABW9ZZC4_9BACT</name>
<dbReference type="Proteomes" id="UP000753802">
    <property type="component" value="Unassembled WGS sequence"/>
</dbReference>
<evidence type="ECO:0000313" key="3">
    <source>
        <dbReference type="Proteomes" id="UP000753802"/>
    </source>
</evidence>
<comment type="caution">
    <text evidence="2">The sequence shown here is derived from an EMBL/GenBank/DDBJ whole genome shotgun (WGS) entry which is preliminary data.</text>
</comment>
<evidence type="ECO:0000256" key="1">
    <source>
        <dbReference type="SAM" id="Coils"/>
    </source>
</evidence>
<keyword evidence="1" id="KW-0175">Coiled coil</keyword>
<gene>
    <name evidence="2" type="ORF">GWC95_15775</name>
</gene>
<accession>A0ABW9ZZC4</accession>
<dbReference type="RefSeq" id="WP_161819672.1">
    <property type="nucleotide sequence ID" value="NZ_JAACJS010000015.1"/>
</dbReference>
<evidence type="ECO:0000313" key="2">
    <source>
        <dbReference type="EMBL" id="NCI51388.1"/>
    </source>
</evidence>
<organism evidence="2 3">
    <name type="scientific">Sediminibacterium roseum</name>
    <dbReference type="NCBI Taxonomy" id="1978412"/>
    <lineage>
        <taxon>Bacteria</taxon>
        <taxon>Pseudomonadati</taxon>
        <taxon>Bacteroidota</taxon>
        <taxon>Chitinophagia</taxon>
        <taxon>Chitinophagales</taxon>
        <taxon>Chitinophagaceae</taxon>
        <taxon>Sediminibacterium</taxon>
    </lineage>
</organism>
<reference evidence="2 3" key="1">
    <citation type="submission" date="2020-01" db="EMBL/GenBank/DDBJ databases">
        <title>Genome analysis.</title>
        <authorList>
            <person name="Wu S."/>
            <person name="Wang G."/>
        </authorList>
    </citation>
    <scope>NUCLEOTIDE SEQUENCE [LARGE SCALE GENOMIC DNA]</scope>
    <source>
        <strain evidence="2 3">SYL130</strain>
    </source>
</reference>
<protein>
    <submittedName>
        <fullName evidence="2">Uncharacterized protein</fullName>
    </submittedName>
</protein>